<dbReference type="PANTHER" id="PTHR15503:SF45">
    <property type="entry name" value="RNA-DIRECTED DNA POLYMERASE HOMOLOG"/>
    <property type="match status" value="1"/>
</dbReference>
<feature type="region of interest" description="Disordered" evidence="2">
    <location>
        <begin position="446"/>
        <end position="529"/>
    </location>
</feature>
<dbReference type="InterPro" id="IPR043128">
    <property type="entry name" value="Rev_trsase/Diguanyl_cyclase"/>
</dbReference>
<evidence type="ECO:0000313" key="4">
    <source>
        <dbReference type="EMBL" id="KAJ9545005.1"/>
    </source>
</evidence>
<feature type="compositionally biased region" description="Low complexity" evidence="2">
    <location>
        <begin position="83"/>
        <end position="100"/>
    </location>
</feature>
<feature type="region of interest" description="Disordered" evidence="2">
    <location>
        <begin position="640"/>
        <end position="660"/>
    </location>
</feature>
<protein>
    <recommendedName>
        <fullName evidence="3">Reverse transcriptase/retrotransposon-derived protein RNase H-like domain-containing protein</fullName>
    </recommendedName>
</protein>
<keyword evidence="1" id="KW-0175">Coiled coil</keyword>
<dbReference type="InterPro" id="IPR043502">
    <property type="entry name" value="DNA/RNA_pol_sf"/>
</dbReference>
<feature type="coiled-coil region" evidence="1">
    <location>
        <begin position="29"/>
        <end position="63"/>
    </location>
</feature>
<evidence type="ECO:0000256" key="1">
    <source>
        <dbReference type="SAM" id="Coils"/>
    </source>
</evidence>
<keyword evidence="5" id="KW-1185">Reference proteome</keyword>
<dbReference type="Pfam" id="PF17919">
    <property type="entry name" value="RT_RNaseH_2"/>
    <property type="match status" value="1"/>
</dbReference>
<dbReference type="Gene3D" id="2.40.70.10">
    <property type="entry name" value="Acid Proteases"/>
    <property type="match status" value="1"/>
</dbReference>
<evidence type="ECO:0000313" key="5">
    <source>
        <dbReference type="Proteomes" id="UP001172457"/>
    </source>
</evidence>
<sequence>MQTDLNSVSIDALRTALMEAMKENTKKIIKCLKRKNKKRKQQIKALEKQVSVLTKDHKKKQREAELKKAWEMGQSSQPFKMPSKAQAVVDSSSSSPTQSDTRTEEQVRILGSHTPLGCHKHVCSISSPRSLIKRPLALQICLDHFADFNLITALAENGPVLQDAIGVLQQCCSIVDNLFWTPTLLGRAYGTVLGRGMQQPRSPVSHQTLAPCASFSDRFYNQSFTHLLKQHRSKSSNSPSEIIFYELDFLLKRLLHKTFPEDRYLFTDGRLSFLALGQGKLPNNHCVTSKDLWGELLRQLEGSVASQKNNRKMCINEYHEFKAKDGESLKDTYSRFNILISKCMRSRVIRTIEDNNMLFLKSLGSEWLPVTMSMRTSPDLEMMNLADLYGSLASLEPQEKKKKKKKKKKALVIESEDVGDLSSKEEMSLKDMMKTLTIEGVLQEKKNERREEFGKRESSRGFDQERKREYNRGSYERRESERKDWNEEKRKEDSSREPQRDVESCHRCGKPGPLAPQKPVAPHRLSHKPKKDVEYFKKKAEFYNNNVLLARTSEPVIYESSEEDEPRKGLVDFEENEVDVEFYCNNRPFPTLRSKLLLPDQNLVSGISGAGASVGASICVKKLWFEIKTEADRLLHTSEKHPSKHYDSNNGITSEDISSDPPPVTLITVLPQPTLSHKLPLISSASRRKGEIILSIDWKDDNERKLEHVIEYSNGELVKASKVVKKCTLSLAGKDFSIDLIPIKIGSFDVIIGMDWMSNHRATICCAEKIVMIALPDGGVLEVHGEKPKRDIKIVFYMKMRGHLRKDCVAFMAHIVDKEVKEKRIQDFPVVRDYPEVFPEELPGLPLHRQVEFHIDLVPGAALVAKSPYRLAPSEMQELSIRDSSDPTLHPGELRSCSSKRRTDPFGCGAEQDHDQESYPLPRIDDLFDKLQGATYFSKIDLRSGYHQMRVYRQDSVQNSVWSLRVLGHAIWSNKRSSSIHGSDEQGMSTILASPEETDNFVVYCDASHQGLGCVLMRHEKVIAYASRQLKVHEKNYTTHDSELRVVVFALKM</sequence>
<dbReference type="EMBL" id="JARYMX010000006">
    <property type="protein sequence ID" value="KAJ9545005.1"/>
    <property type="molecule type" value="Genomic_DNA"/>
</dbReference>
<dbReference type="PANTHER" id="PTHR15503">
    <property type="entry name" value="LDOC1 RELATED"/>
    <property type="match status" value="1"/>
</dbReference>
<dbReference type="Gene3D" id="3.30.70.270">
    <property type="match status" value="1"/>
</dbReference>
<feature type="domain" description="Reverse transcriptase/retrotransposon-derived protein RNase H-like" evidence="3">
    <location>
        <begin position="989"/>
        <end position="1052"/>
    </location>
</feature>
<dbReference type="SUPFAM" id="SSF56672">
    <property type="entry name" value="DNA/RNA polymerases"/>
    <property type="match status" value="1"/>
</dbReference>
<feature type="region of interest" description="Disordered" evidence="2">
    <location>
        <begin position="880"/>
        <end position="919"/>
    </location>
</feature>
<dbReference type="AlphaFoldDB" id="A0AA38SYY5"/>
<dbReference type="CDD" id="cd00303">
    <property type="entry name" value="retropepsin_like"/>
    <property type="match status" value="1"/>
</dbReference>
<dbReference type="InterPro" id="IPR032567">
    <property type="entry name" value="RTL1-rel"/>
</dbReference>
<gene>
    <name evidence="4" type="ORF">OSB04_024712</name>
</gene>
<evidence type="ECO:0000259" key="3">
    <source>
        <dbReference type="Pfam" id="PF17919"/>
    </source>
</evidence>
<dbReference type="Pfam" id="PF08284">
    <property type="entry name" value="RVP_2"/>
    <property type="match status" value="1"/>
</dbReference>
<proteinExistence type="predicted"/>
<evidence type="ECO:0000256" key="2">
    <source>
        <dbReference type="SAM" id="MobiDB-lite"/>
    </source>
</evidence>
<comment type="caution">
    <text evidence="4">The sequence shown here is derived from an EMBL/GenBank/DDBJ whole genome shotgun (WGS) entry which is preliminary data.</text>
</comment>
<reference evidence="4" key="1">
    <citation type="submission" date="2023-03" db="EMBL/GenBank/DDBJ databases">
        <title>Chromosome-scale reference genome and RAD-based genetic map of yellow starthistle (Centaurea solstitialis) reveal putative structural variation and QTLs associated with invader traits.</title>
        <authorList>
            <person name="Reatini B."/>
            <person name="Cang F.A."/>
            <person name="Jiang Q."/>
            <person name="Mckibben M.T.W."/>
            <person name="Barker M.S."/>
            <person name="Rieseberg L.H."/>
            <person name="Dlugosch K.M."/>
        </authorList>
    </citation>
    <scope>NUCLEOTIDE SEQUENCE</scope>
    <source>
        <strain evidence="4">CAN-66</strain>
        <tissue evidence="4">Leaf</tissue>
    </source>
</reference>
<dbReference type="Proteomes" id="UP001172457">
    <property type="component" value="Chromosome 6"/>
</dbReference>
<name>A0AA38SYY5_9ASTR</name>
<dbReference type="InterPro" id="IPR041577">
    <property type="entry name" value="RT_RNaseH_2"/>
</dbReference>
<organism evidence="4 5">
    <name type="scientific">Centaurea solstitialis</name>
    <name type="common">yellow star-thistle</name>
    <dbReference type="NCBI Taxonomy" id="347529"/>
    <lineage>
        <taxon>Eukaryota</taxon>
        <taxon>Viridiplantae</taxon>
        <taxon>Streptophyta</taxon>
        <taxon>Embryophyta</taxon>
        <taxon>Tracheophyta</taxon>
        <taxon>Spermatophyta</taxon>
        <taxon>Magnoliopsida</taxon>
        <taxon>eudicotyledons</taxon>
        <taxon>Gunneridae</taxon>
        <taxon>Pentapetalae</taxon>
        <taxon>asterids</taxon>
        <taxon>campanulids</taxon>
        <taxon>Asterales</taxon>
        <taxon>Asteraceae</taxon>
        <taxon>Carduoideae</taxon>
        <taxon>Cardueae</taxon>
        <taxon>Centaureinae</taxon>
        <taxon>Centaurea</taxon>
    </lineage>
</organism>
<accession>A0AA38SYY5</accession>
<feature type="region of interest" description="Disordered" evidence="2">
    <location>
        <begin position="71"/>
        <end position="104"/>
    </location>
</feature>
<dbReference type="InterPro" id="IPR021109">
    <property type="entry name" value="Peptidase_aspartic_dom_sf"/>
</dbReference>
<feature type="compositionally biased region" description="Basic and acidic residues" evidence="2">
    <location>
        <begin position="446"/>
        <end position="506"/>
    </location>
</feature>